<organism evidence="1 2">
    <name type="scientific">Mycena citricolor</name>
    <dbReference type="NCBI Taxonomy" id="2018698"/>
    <lineage>
        <taxon>Eukaryota</taxon>
        <taxon>Fungi</taxon>
        <taxon>Dikarya</taxon>
        <taxon>Basidiomycota</taxon>
        <taxon>Agaricomycotina</taxon>
        <taxon>Agaricomycetes</taxon>
        <taxon>Agaricomycetidae</taxon>
        <taxon>Agaricales</taxon>
        <taxon>Marasmiineae</taxon>
        <taxon>Mycenaceae</taxon>
        <taxon>Mycena</taxon>
    </lineage>
</organism>
<evidence type="ECO:0000313" key="2">
    <source>
        <dbReference type="Proteomes" id="UP001295794"/>
    </source>
</evidence>
<dbReference type="EMBL" id="CAVNYO010000184">
    <property type="protein sequence ID" value="CAK5272692.1"/>
    <property type="molecule type" value="Genomic_DNA"/>
</dbReference>
<proteinExistence type="predicted"/>
<evidence type="ECO:0000313" key="1">
    <source>
        <dbReference type="EMBL" id="CAK5272692.1"/>
    </source>
</evidence>
<protein>
    <submittedName>
        <fullName evidence="1">Uncharacterized protein</fullName>
    </submittedName>
</protein>
<keyword evidence="2" id="KW-1185">Reference proteome</keyword>
<dbReference type="AlphaFoldDB" id="A0AAD2HBR6"/>
<dbReference type="Proteomes" id="UP001295794">
    <property type="component" value="Unassembled WGS sequence"/>
</dbReference>
<reference evidence="1" key="1">
    <citation type="submission" date="2023-11" db="EMBL/GenBank/DDBJ databases">
        <authorList>
            <person name="De Vega J J."/>
            <person name="De Vega J J."/>
        </authorList>
    </citation>
    <scope>NUCLEOTIDE SEQUENCE</scope>
</reference>
<gene>
    <name evidence="1" type="ORF">MYCIT1_LOCUS18524</name>
</gene>
<comment type="caution">
    <text evidence="1">The sequence shown here is derived from an EMBL/GenBank/DDBJ whole genome shotgun (WGS) entry which is preliminary data.</text>
</comment>
<sequence>MARDRAAGFLGLEHMDIADGHYAVHFAQMEATVVSQLVHVKGLESDHTLIVESRETSRELEHIGIFRQ</sequence>
<accession>A0AAD2HBR6</accession>
<feature type="non-terminal residue" evidence="1">
    <location>
        <position position="68"/>
    </location>
</feature>
<name>A0AAD2HBR6_9AGAR</name>